<name>A0A6B0U0I6_IXORI</name>
<accession>A0A6B0U0I6</accession>
<proteinExistence type="predicted"/>
<evidence type="ECO:0000313" key="1">
    <source>
        <dbReference type="EMBL" id="MXU82707.1"/>
    </source>
</evidence>
<reference evidence="1" key="1">
    <citation type="submission" date="2019-12" db="EMBL/GenBank/DDBJ databases">
        <title>An insight into the sialome of adult female Ixodes ricinus ticks feeding for 6 days.</title>
        <authorList>
            <person name="Perner J."/>
            <person name="Ribeiro J.M.C."/>
        </authorList>
    </citation>
    <scope>NUCLEOTIDE SEQUENCE</scope>
    <source>
        <strain evidence="1">Semi-engorged</strain>
        <tissue evidence="1">Salivary glands</tissue>
    </source>
</reference>
<dbReference type="AlphaFoldDB" id="A0A6B0U0I6"/>
<protein>
    <submittedName>
        <fullName evidence="1">Putative secreted protein</fullName>
    </submittedName>
</protein>
<organism evidence="1">
    <name type="scientific">Ixodes ricinus</name>
    <name type="common">Common tick</name>
    <name type="synonym">Acarus ricinus</name>
    <dbReference type="NCBI Taxonomy" id="34613"/>
    <lineage>
        <taxon>Eukaryota</taxon>
        <taxon>Metazoa</taxon>
        <taxon>Ecdysozoa</taxon>
        <taxon>Arthropoda</taxon>
        <taxon>Chelicerata</taxon>
        <taxon>Arachnida</taxon>
        <taxon>Acari</taxon>
        <taxon>Parasitiformes</taxon>
        <taxon>Ixodida</taxon>
        <taxon>Ixodoidea</taxon>
        <taxon>Ixodidae</taxon>
        <taxon>Ixodinae</taxon>
        <taxon>Ixodes</taxon>
    </lineage>
</organism>
<sequence length="70" mass="7977">MVFLSAQIACLAESWASAWCVKSVALSTSQTGRTFFALSHGVYLFYWCRVLIHPHPRLLRRILCSFADSR</sequence>
<dbReference type="EMBL" id="GIFC01000624">
    <property type="protein sequence ID" value="MXU82707.1"/>
    <property type="molecule type" value="Transcribed_RNA"/>
</dbReference>